<keyword evidence="2" id="KW-1185">Reference proteome</keyword>
<organism evidence="1 2">
    <name type="scientific">Spartinivicinus poritis</name>
    <dbReference type="NCBI Taxonomy" id="2994640"/>
    <lineage>
        <taxon>Bacteria</taxon>
        <taxon>Pseudomonadati</taxon>
        <taxon>Pseudomonadota</taxon>
        <taxon>Gammaproteobacteria</taxon>
        <taxon>Oceanospirillales</taxon>
        <taxon>Zooshikellaceae</taxon>
        <taxon>Spartinivicinus</taxon>
    </lineage>
</organism>
<sequence length="95" mass="11241">MSVINKRELKYIYHWKTKSNDSRLKGSLGVNLFNKHEGYEVLSLINKIAKSENYSKDDALVIEKLINRNFHANNVSQSKVYHWIKEEMEKLDNDK</sequence>
<gene>
    <name evidence="1" type="ORF">ORQ98_15630</name>
</gene>
<dbReference type="EMBL" id="JAPMOU010000020">
    <property type="protein sequence ID" value="MDE1463393.1"/>
    <property type="molecule type" value="Genomic_DNA"/>
</dbReference>
<proteinExistence type="predicted"/>
<accession>A0ABT5UD62</accession>
<evidence type="ECO:0000313" key="1">
    <source>
        <dbReference type="EMBL" id="MDE1463393.1"/>
    </source>
</evidence>
<name>A0ABT5UD62_9GAMM</name>
<reference evidence="1 2" key="1">
    <citation type="submission" date="2022-11" db="EMBL/GenBank/DDBJ databases">
        <title>Spartinivicinus poritis sp. nov., isolated from scleractinian coral Porites lutea.</title>
        <authorList>
            <person name="Zhang G."/>
            <person name="Cai L."/>
            <person name="Wei Q."/>
        </authorList>
    </citation>
    <scope>NUCLEOTIDE SEQUENCE [LARGE SCALE GENOMIC DNA]</scope>
    <source>
        <strain evidence="1 2">A2-2</strain>
    </source>
</reference>
<dbReference type="RefSeq" id="WP_274689731.1">
    <property type="nucleotide sequence ID" value="NZ_JAPMOU010000020.1"/>
</dbReference>
<dbReference type="Proteomes" id="UP001528823">
    <property type="component" value="Unassembled WGS sequence"/>
</dbReference>
<protein>
    <submittedName>
        <fullName evidence="1">Uncharacterized protein</fullName>
    </submittedName>
</protein>
<comment type="caution">
    <text evidence="1">The sequence shown here is derived from an EMBL/GenBank/DDBJ whole genome shotgun (WGS) entry which is preliminary data.</text>
</comment>
<evidence type="ECO:0000313" key="2">
    <source>
        <dbReference type="Proteomes" id="UP001528823"/>
    </source>
</evidence>